<feature type="domain" description="Cytochrome b/b6 C-terminal region profile" evidence="21">
    <location>
        <begin position="202"/>
        <end position="355"/>
    </location>
</feature>
<evidence type="ECO:0000256" key="16">
    <source>
        <dbReference type="ARBA" id="ARBA00023136"/>
    </source>
</evidence>
<feature type="domain" description="Cytochrome b/b6 N-terminal region profile" evidence="20">
    <location>
        <begin position="1"/>
        <end position="201"/>
    </location>
</feature>
<organism evidence="22">
    <name type="scientific">Ricinus sp. ADS-2020</name>
    <dbReference type="NCBI Taxonomy" id="2794903"/>
    <lineage>
        <taxon>Eukaryota</taxon>
        <taxon>Metazoa</taxon>
        <taxon>Ecdysozoa</taxon>
        <taxon>Arthropoda</taxon>
        <taxon>Hexapoda</taxon>
        <taxon>Insecta</taxon>
        <taxon>Pterygota</taxon>
        <taxon>Neoptera</taxon>
        <taxon>Paraneoptera</taxon>
        <taxon>Psocodea</taxon>
        <taxon>Troctomorpha</taxon>
        <taxon>Phthiraptera</taxon>
        <taxon>Amblycera</taxon>
        <taxon>Ricinidae</taxon>
        <taxon>Ricinus</taxon>
    </lineage>
</organism>
<feature type="transmembrane region" description="Helical" evidence="19">
    <location>
        <begin position="170"/>
        <end position="191"/>
    </location>
</feature>
<evidence type="ECO:0000256" key="3">
    <source>
        <dbReference type="ARBA" id="ARBA00011649"/>
    </source>
</evidence>
<evidence type="ECO:0000256" key="11">
    <source>
        <dbReference type="ARBA" id="ARBA00022982"/>
    </source>
</evidence>
<feature type="binding site" description="axial binding residue" evidence="18">
    <location>
        <position position="188"/>
    </location>
    <ligand>
        <name>heme b</name>
        <dbReference type="ChEBI" id="CHEBI:60344"/>
        <label>b566</label>
    </ligand>
    <ligandPart>
        <name>Fe</name>
        <dbReference type="ChEBI" id="CHEBI:18248"/>
    </ligandPart>
</feature>
<evidence type="ECO:0000256" key="14">
    <source>
        <dbReference type="ARBA" id="ARBA00023075"/>
    </source>
</evidence>
<evidence type="ECO:0000256" key="18">
    <source>
        <dbReference type="PIRSR" id="PIRSR038885-2"/>
    </source>
</evidence>
<feature type="transmembrane region" description="Helical" evidence="19">
    <location>
        <begin position="222"/>
        <end position="243"/>
    </location>
</feature>
<keyword evidence="8 19" id="KW-0812">Transmembrane</keyword>
<evidence type="ECO:0000256" key="1">
    <source>
        <dbReference type="ARBA" id="ARBA00002566"/>
    </source>
</evidence>
<dbReference type="GO" id="GO:0005743">
    <property type="term" value="C:mitochondrial inner membrane"/>
    <property type="evidence" value="ECO:0007669"/>
    <property type="project" value="UniProtKB-SubCell"/>
</dbReference>
<dbReference type="InterPro" id="IPR005798">
    <property type="entry name" value="Cyt_b/b6_C"/>
</dbReference>
<evidence type="ECO:0000256" key="9">
    <source>
        <dbReference type="ARBA" id="ARBA00022723"/>
    </source>
</evidence>
<evidence type="ECO:0000256" key="7">
    <source>
        <dbReference type="ARBA" id="ARBA00022660"/>
    </source>
</evidence>
<dbReference type="GO" id="GO:0008121">
    <property type="term" value="F:quinol-cytochrome-c reductase activity"/>
    <property type="evidence" value="ECO:0007669"/>
    <property type="project" value="InterPro"/>
</dbReference>
<evidence type="ECO:0000256" key="6">
    <source>
        <dbReference type="ARBA" id="ARBA00022617"/>
    </source>
</evidence>
<name>A0A7T1HF03_9NEOP</name>
<geneLocation type="mitochondrion" evidence="22"/>
<comment type="function">
    <text evidence="1 19">Component of the ubiquinol-cytochrome c reductase complex (complex III or cytochrome b-c1 complex) that is part of the mitochondrial respiratory chain. The b-c1 complex mediates electron transfer from ubiquinol to cytochrome c. Contributes to the generation of a proton gradient across the mitochondrial membrane that is then used for ATP synthesis.</text>
</comment>
<dbReference type="GO" id="GO:0016491">
    <property type="term" value="F:oxidoreductase activity"/>
    <property type="evidence" value="ECO:0007669"/>
    <property type="project" value="UniProtKB-UniRule"/>
</dbReference>
<reference evidence="22" key="1">
    <citation type="journal article" date="2020" name="Gene">
        <title>Structure, gene order, and nucleotide composition of mitochondrial genomes in parasitic lice from Amblycera.</title>
        <authorList>
            <person name="Sweet A.D."/>
            <person name="Johnson K.P."/>
            <person name="Cao Y."/>
            <person name="de Moya R.S."/>
            <person name="Skinner R.K."/>
            <person name="Tan M."/>
            <person name="Virrueta-Herrera S."/>
            <person name="Cameron S.L."/>
        </authorList>
    </citation>
    <scope>NUCLEOTIDE SEQUENCE</scope>
    <source>
        <strain evidence="22">Risp</strain>
    </source>
</reference>
<keyword evidence="12 19" id="KW-1133">Transmembrane helix</keyword>
<evidence type="ECO:0000256" key="19">
    <source>
        <dbReference type="RuleBase" id="RU362117"/>
    </source>
</evidence>
<keyword evidence="10" id="KW-0999">Mitochondrion inner membrane</keyword>
<comment type="subcellular location">
    <subcellularLocation>
        <location evidence="2">Mitochondrion inner membrane</location>
        <topology evidence="2">Multi-pass membrane protein</topology>
    </subcellularLocation>
</comment>
<evidence type="ECO:0000256" key="2">
    <source>
        <dbReference type="ARBA" id="ARBA00004448"/>
    </source>
</evidence>
<dbReference type="InterPro" id="IPR027387">
    <property type="entry name" value="Cytb/b6-like_sf"/>
</dbReference>
<evidence type="ECO:0000256" key="4">
    <source>
        <dbReference type="ARBA" id="ARBA00013531"/>
    </source>
</evidence>
<sequence>MNMNIMKKEILFLPSPLSLSYIWNFGSLLGLSLIIQIITGLFLSFHYNSSINLAFLSIIHIMNDVNYGWVIRLLHVNGATFFFLCMYMHIGRGIYYKSFNLIHTWMLGVSIFFVSMATAFLGYVLPWGQMSYWGATVITNLISAIPYLGTGIVQWVWGGFSVNQPTLTRFFSLHFIIPFFISLMVIIHLLFLHETGSNNPLGLMMNSDKICFHPFFSIKDLMGFFFFLLLLFFFTFKFSFLFMDPDNFIQANPMITPTHIKPEWYFLFAYAILRSVPSKLGGVIALIFSIGFLYFFPLSKSNYSSLFYRIMCIVQFNLFFILTWIGGLPVESPFSQLGMFFSFLYFMNLFMMMMV</sequence>
<dbReference type="PIRSF" id="PIRSF038885">
    <property type="entry name" value="COB"/>
    <property type="match status" value="1"/>
</dbReference>
<dbReference type="InterPro" id="IPR036150">
    <property type="entry name" value="Cyt_b/b6_C_sf"/>
</dbReference>
<feature type="transmembrane region" description="Helical" evidence="19">
    <location>
        <begin position="131"/>
        <end position="158"/>
    </location>
</feature>
<feature type="transmembrane region" description="Helical" evidence="19">
    <location>
        <begin position="102"/>
        <end position="125"/>
    </location>
</feature>
<evidence type="ECO:0000313" key="22">
    <source>
        <dbReference type="EMBL" id="QPN54248.1"/>
    </source>
</evidence>
<feature type="binding site" description="axial binding residue" evidence="18">
    <location>
        <position position="89"/>
    </location>
    <ligand>
        <name>heme b</name>
        <dbReference type="ChEBI" id="CHEBI:60344"/>
        <label>b566</label>
    </ligand>
    <ligandPart>
        <name>Fe</name>
        <dbReference type="ChEBI" id="CHEBI:18248"/>
    </ligandPart>
</feature>
<dbReference type="Pfam" id="PF00033">
    <property type="entry name" value="Cytochrome_B"/>
    <property type="match status" value="1"/>
</dbReference>
<dbReference type="Gene3D" id="1.20.810.10">
    <property type="entry name" value="Cytochrome Bc1 Complex, Chain C"/>
    <property type="match status" value="1"/>
</dbReference>
<keyword evidence="11 19" id="KW-0249">Electron transport</keyword>
<dbReference type="GO" id="GO:0045275">
    <property type="term" value="C:respiratory chain complex III"/>
    <property type="evidence" value="ECO:0007669"/>
    <property type="project" value="InterPro"/>
</dbReference>
<keyword evidence="9 18" id="KW-0479">Metal-binding</keyword>
<feature type="binding site" description="axial binding residue" evidence="18">
    <location>
        <position position="75"/>
    </location>
    <ligand>
        <name>heme b</name>
        <dbReference type="ChEBI" id="CHEBI:60344"/>
        <label>b562</label>
    </ligand>
    <ligandPart>
        <name>Fe</name>
        <dbReference type="ChEBI" id="CHEBI:18248"/>
    </ligandPart>
</feature>
<dbReference type="PANTHER" id="PTHR19271">
    <property type="entry name" value="CYTOCHROME B"/>
    <property type="match status" value="1"/>
</dbReference>
<feature type="binding site" description="axial binding residue" evidence="18">
    <location>
        <position position="174"/>
    </location>
    <ligand>
        <name>heme b</name>
        <dbReference type="ChEBI" id="CHEBI:60344"/>
        <label>b562</label>
    </ligand>
    <ligandPart>
        <name>Fe</name>
        <dbReference type="ChEBI" id="CHEBI:18248"/>
    </ligandPart>
</feature>
<feature type="transmembrane region" description="Helical" evidence="19">
    <location>
        <begin position="67"/>
        <end position="90"/>
    </location>
</feature>
<dbReference type="InterPro" id="IPR005797">
    <property type="entry name" value="Cyt_b/b6_N"/>
</dbReference>
<comment type="cofactor">
    <cofactor evidence="18">
        <name>heme</name>
        <dbReference type="ChEBI" id="CHEBI:30413"/>
    </cofactor>
    <text evidence="18">Binds 2 heme groups non-covalently.</text>
</comment>
<dbReference type="SUPFAM" id="SSF81648">
    <property type="entry name" value="a domain/subunit of cytochrome bc1 complex (Ubiquinol-cytochrome c reductase)"/>
    <property type="match status" value="1"/>
</dbReference>
<dbReference type="InterPro" id="IPR016174">
    <property type="entry name" value="Di-haem_cyt_TM"/>
</dbReference>
<comment type="similarity">
    <text evidence="19">Belongs to the cytochrome b family.</text>
</comment>
<dbReference type="InterPro" id="IPR030689">
    <property type="entry name" value="Cytochrome_b"/>
</dbReference>
<dbReference type="PANTHER" id="PTHR19271:SF16">
    <property type="entry name" value="CYTOCHROME B"/>
    <property type="match status" value="1"/>
</dbReference>
<gene>
    <name evidence="22" type="primary">cob</name>
</gene>
<dbReference type="GO" id="GO:0006122">
    <property type="term" value="P:mitochondrial electron transport, ubiquinol to cytochrome c"/>
    <property type="evidence" value="ECO:0007669"/>
    <property type="project" value="TreeGrafter"/>
</dbReference>
<dbReference type="GO" id="GO:0046872">
    <property type="term" value="F:metal ion binding"/>
    <property type="evidence" value="ECO:0007669"/>
    <property type="project" value="UniProtKB-UniRule"/>
</dbReference>
<evidence type="ECO:0000256" key="13">
    <source>
        <dbReference type="ARBA" id="ARBA00023004"/>
    </source>
</evidence>
<feature type="transmembrane region" description="Helical" evidence="19">
    <location>
        <begin position="337"/>
        <end position="354"/>
    </location>
</feature>
<keyword evidence="7 19" id="KW-0679">Respiratory chain</keyword>
<feature type="transmembrane region" description="Helical" evidence="19">
    <location>
        <begin position="21"/>
        <end position="47"/>
    </location>
</feature>
<evidence type="ECO:0000256" key="15">
    <source>
        <dbReference type="ARBA" id="ARBA00023128"/>
    </source>
</evidence>
<dbReference type="CDD" id="cd00284">
    <property type="entry name" value="Cytochrome_b_N"/>
    <property type="match status" value="1"/>
</dbReference>
<feature type="binding site" evidence="17">
    <location>
        <position position="193"/>
    </location>
    <ligand>
        <name>a ubiquinone</name>
        <dbReference type="ChEBI" id="CHEBI:16389"/>
    </ligand>
</feature>
<evidence type="ECO:0000256" key="5">
    <source>
        <dbReference type="ARBA" id="ARBA00022448"/>
    </source>
</evidence>
<proteinExistence type="inferred from homology"/>
<dbReference type="PROSITE" id="PS51002">
    <property type="entry name" value="CYTB_NTER"/>
    <property type="match status" value="1"/>
</dbReference>
<keyword evidence="5 19" id="KW-0813">Transport</keyword>
<keyword evidence="15 19" id="KW-0496">Mitochondrion</keyword>
<evidence type="ECO:0000259" key="21">
    <source>
        <dbReference type="PROSITE" id="PS51003"/>
    </source>
</evidence>
<dbReference type="InterPro" id="IPR048259">
    <property type="entry name" value="Cytochrome_b_N_euk/bac"/>
</dbReference>
<dbReference type="SUPFAM" id="SSF81342">
    <property type="entry name" value="Transmembrane di-heme cytochromes"/>
    <property type="match status" value="1"/>
</dbReference>
<keyword evidence="6 18" id="KW-0349">Heme</keyword>
<evidence type="ECO:0000256" key="12">
    <source>
        <dbReference type="ARBA" id="ARBA00022989"/>
    </source>
</evidence>
<comment type="subunit">
    <text evidence="3">The main subunits of complex b-c1 are: cytochrome b, cytochrome c1 and the Rieske protein.</text>
</comment>
<evidence type="ECO:0000259" key="20">
    <source>
        <dbReference type="PROSITE" id="PS51002"/>
    </source>
</evidence>
<comment type="cofactor">
    <cofactor evidence="19">
        <name>heme b</name>
        <dbReference type="ChEBI" id="CHEBI:60344"/>
    </cofactor>
    <text evidence="19">Binds 2 heme groups non-covalently.</text>
</comment>
<accession>A0A7T1HF03</accession>
<dbReference type="PROSITE" id="PS51003">
    <property type="entry name" value="CYTB_CTER"/>
    <property type="match status" value="1"/>
</dbReference>
<keyword evidence="13 18" id="KW-0408">Iron</keyword>
<feature type="transmembrane region" description="Helical" evidence="19">
    <location>
        <begin position="306"/>
        <end position="325"/>
    </location>
</feature>
<feature type="transmembrane region" description="Helical" evidence="19">
    <location>
        <begin position="264"/>
        <end position="294"/>
    </location>
</feature>
<protein>
    <recommendedName>
        <fullName evidence="4 19">Cytochrome b</fullName>
    </recommendedName>
</protein>
<keyword evidence="14" id="KW-0830">Ubiquinone</keyword>
<evidence type="ECO:0000256" key="17">
    <source>
        <dbReference type="PIRSR" id="PIRSR038885-1"/>
    </source>
</evidence>
<dbReference type="Pfam" id="PF00032">
    <property type="entry name" value="Cytochrom_B_C"/>
    <property type="match status" value="1"/>
</dbReference>
<dbReference type="AlphaFoldDB" id="A0A7T1HF03"/>
<evidence type="ECO:0000256" key="10">
    <source>
        <dbReference type="ARBA" id="ARBA00022792"/>
    </source>
</evidence>
<evidence type="ECO:0000256" key="8">
    <source>
        <dbReference type="ARBA" id="ARBA00022692"/>
    </source>
</evidence>
<dbReference type="EMBL" id="MW199176">
    <property type="protein sequence ID" value="QPN54248.1"/>
    <property type="molecule type" value="Genomic_DNA"/>
</dbReference>
<keyword evidence="16 19" id="KW-0472">Membrane</keyword>